<name>A0A226QJ29_9BACL</name>
<evidence type="ECO:0000256" key="2">
    <source>
        <dbReference type="SAM" id="Phobius"/>
    </source>
</evidence>
<dbReference type="Proteomes" id="UP000198394">
    <property type="component" value="Unassembled WGS sequence"/>
</dbReference>
<keyword evidence="4" id="KW-1185">Reference proteome</keyword>
<organism evidence="3 4">
    <name type="scientific">Parageobacillus galactosidasius</name>
    <dbReference type="NCBI Taxonomy" id="883812"/>
    <lineage>
        <taxon>Bacteria</taxon>
        <taxon>Bacillati</taxon>
        <taxon>Bacillota</taxon>
        <taxon>Bacilli</taxon>
        <taxon>Bacillales</taxon>
        <taxon>Anoxybacillaceae</taxon>
        <taxon>Parageobacillus</taxon>
    </lineage>
</organism>
<feature type="region of interest" description="Disordered" evidence="1">
    <location>
        <begin position="295"/>
        <end position="328"/>
    </location>
</feature>
<keyword evidence="2" id="KW-1133">Transmembrane helix</keyword>
<evidence type="ECO:0000313" key="3">
    <source>
        <dbReference type="EMBL" id="OXB92573.1"/>
    </source>
</evidence>
<sequence length="578" mass="64992">MNEKGHSLVVTMLIITIFLLLGLTIMSVAIYQARFTEVRVEDVESLHEATKAIEETIAEMKVAISKPSFELSTPGNLDTQLAVLLPDLENRYGVKIQDVTSTDDYNINRNKLFTRVFLLSKSYGNKTVERRVILTNTPSFLKYTLGSREDVVLNGGAYIEGNIYAEKNAYVTNVANYIDNSLKYMKQTSFPTTSKNSVLFVNGSYFSCDHAKNDCYNIAGNIFQRIAENYSNDIRFQSQAPSIRKEREEFIDVDFEWTVKDKLLNAAGMETFSPEYNNYINKRIDLLFTELLPPDQDSDQDLEQDSYQSSDQDLDQEQNSPDQGQNQEQQRFVVLKSVSELRQNIDSIDRSVILQSKDSSLFFLDHGELNLQNKWLIINGDLFLGNSVNTPTKVRGNIIVFGDLTINGDIELDSTIYVFGRLDSPNVPGRTLIYNANITGDKEVVLLSRGPLEIARINEFENNLSLEPPNLKGYFYTESNATVYAVGSYINIQGGLFARGDTSSTAPDFDVSGLVINAYRGAAEKQGGSIIFTPPSSLDHKEESRFVIRHDPSVFINRGKGLPFVKKLSLIVDKLTVK</sequence>
<keyword evidence="2" id="KW-0472">Membrane</keyword>
<protein>
    <submittedName>
        <fullName evidence="3">Uncharacterized protein</fullName>
    </submittedName>
</protein>
<comment type="caution">
    <text evidence="3">The sequence shown here is derived from an EMBL/GenBank/DDBJ whole genome shotgun (WGS) entry which is preliminary data.</text>
</comment>
<dbReference type="AlphaFoldDB" id="A0A226QJ29"/>
<evidence type="ECO:0000313" key="4">
    <source>
        <dbReference type="Proteomes" id="UP000198394"/>
    </source>
</evidence>
<reference evidence="3 4" key="1">
    <citation type="submission" date="2017-04" db="EMBL/GenBank/DDBJ databases">
        <title>The genome sequence of Parageobacillus galactosidasius DSM 18751.</title>
        <authorList>
            <person name="Ramaloko W.T."/>
            <person name="Koen N."/>
            <person name="Polliack S."/>
            <person name="Aliyu H."/>
            <person name="Lebre P."/>
            <person name="Mohr T."/>
            <person name="Oswald F."/>
            <person name="Zwick M."/>
            <person name="Neumann A."/>
            <person name="Syldatk C."/>
            <person name="Cowan D."/>
            <person name="De Maayer P."/>
        </authorList>
    </citation>
    <scope>NUCLEOTIDE SEQUENCE [LARGE SCALE GENOMIC DNA]</scope>
    <source>
        <strain evidence="3 4">DSM 18751</strain>
    </source>
</reference>
<dbReference type="RefSeq" id="WP_089097965.1">
    <property type="nucleotide sequence ID" value="NZ_NDYL01000002.1"/>
</dbReference>
<feature type="compositionally biased region" description="Polar residues" evidence="1">
    <location>
        <begin position="319"/>
        <end position="328"/>
    </location>
</feature>
<evidence type="ECO:0000256" key="1">
    <source>
        <dbReference type="SAM" id="MobiDB-lite"/>
    </source>
</evidence>
<proteinExistence type="predicted"/>
<feature type="transmembrane region" description="Helical" evidence="2">
    <location>
        <begin position="7"/>
        <end position="31"/>
    </location>
</feature>
<accession>A0A226QJ29</accession>
<keyword evidence="2" id="KW-0812">Transmembrane</keyword>
<gene>
    <name evidence="3" type="ORF">B9L23_15450</name>
</gene>
<dbReference type="EMBL" id="NDYL01000002">
    <property type="protein sequence ID" value="OXB92573.1"/>
    <property type="molecule type" value="Genomic_DNA"/>
</dbReference>